<dbReference type="FunFam" id="3.40.50.1000:FF:000022">
    <property type="entry name" value="Phosphoglycolate phosphatase"/>
    <property type="match status" value="1"/>
</dbReference>
<gene>
    <name evidence="1" type="ORF">bsdtb5_10260</name>
</gene>
<dbReference type="RefSeq" id="WP_271714995.1">
    <property type="nucleotide sequence ID" value="NZ_AP024169.1"/>
</dbReference>
<dbReference type="PANTHER" id="PTHR43434">
    <property type="entry name" value="PHOSPHOGLYCOLATE PHOSPHATASE"/>
    <property type="match status" value="1"/>
</dbReference>
<dbReference type="SUPFAM" id="SSF56784">
    <property type="entry name" value="HAD-like"/>
    <property type="match status" value="1"/>
</dbReference>
<dbReference type="GO" id="GO:0008967">
    <property type="term" value="F:phosphoglycolate phosphatase activity"/>
    <property type="evidence" value="ECO:0007669"/>
    <property type="project" value="TreeGrafter"/>
</dbReference>
<dbReference type="Gene3D" id="3.40.50.1000">
    <property type="entry name" value="HAD superfamily/HAD-like"/>
    <property type="match status" value="1"/>
</dbReference>
<dbReference type="GO" id="GO:0005829">
    <property type="term" value="C:cytosol"/>
    <property type="evidence" value="ECO:0007669"/>
    <property type="project" value="TreeGrafter"/>
</dbReference>
<sequence length="216" mass="24684">MYKLAIFDLDGTLANTLESMATAGNEMLVKLGFHERNVEEYKYFVGNGSDVLVQRLLRAEGDKDLVHFEKANPIYLELLEKYRTHQTKLYDGIKEMLDYLKQKGIKIAVLTNKPHDTAVTVVGELFEEGYFDKILGQQAGIKKKPDKEGAIRLAEYFHVRPEECVYVGDTDVDMMTGNAANMYTIGVSWGFRTEKELKEHHAHRIIHQPSELCDLI</sequence>
<proteinExistence type="predicted"/>
<dbReference type="InterPro" id="IPR041492">
    <property type="entry name" value="HAD_2"/>
</dbReference>
<dbReference type="Gene3D" id="1.10.150.240">
    <property type="entry name" value="Putative phosphatase, domain 2"/>
    <property type="match status" value="1"/>
</dbReference>
<dbReference type="InterPro" id="IPR006439">
    <property type="entry name" value="HAD-SF_hydro_IA"/>
</dbReference>
<dbReference type="InterPro" id="IPR050155">
    <property type="entry name" value="HAD-like_hydrolase_sf"/>
</dbReference>
<evidence type="ECO:0000313" key="1">
    <source>
        <dbReference type="EMBL" id="BCN29731.1"/>
    </source>
</evidence>
<dbReference type="SFLD" id="SFLDS00003">
    <property type="entry name" value="Haloacid_Dehalogenase"/>
    <property type="match status" value="1"/>
</dbReference>
<dbReference type="Proteomes" id="UP000595897">
    <property type="component" value="Chromosome"/>
</dbReference>
<organism evidence="1 2">
    <name type="scientific">Anaeromicropila herbilytica</name>
    <dbReference type="NCBI Taxonomy" id="2785025"/>
    <lineage>
        <taxon>Bacteria</taxon>
        <taxon>Bacillati</taxon>
        <taxon>Bacillota</taxon>
        <taxon>Clostridia</taxon>
        <taxon>Lachnospirales</taxon>
        <taxon>Lachnospiraceae</taxon>
        <taxon>Anaeromicropila</taxon>
    </lineage>
</organism>
<dbReference type="GO" id="GO:0006281">
    <property type="term" value="P:DNA repair"/>
    <property type="evidence" value="ECO:0007669"/>
    <property type="project" value="TreeGrafter"/>
</dbReference>
<dbReference type="EMBL" id="AP024169">
    <property type="protein sequence ID" value="BCN29731.1"/>
    <property type="molecule type" value="Genomic_DNA"/>
</dbReference>
<protein>
    <submittedName>
        <fullName evidence="1">Phosphoglycolate phosphatase</fullName>
    </submittedName>
</protein>
<dbReference type="NCBIfam" id="TIGR01549">
    <property type="entry name" value="HAD-SF-IA-v1"/>
    <property type="match status" value="1"/>
</dbReference>
<dbReference type="AlphaFoldDB" id="A0A7R7EJB2"/>
<dbReference type="InterPro" id="IPR036412">
    <property type="entry name" value="HAD-like_sf"/>
</dbReference>
<evidence type="ECO:0000313" key="2">
    <source>
        <dbReference type="Proteomes" id="UP000595897"/>
    </source>
</evidence>
<dbReference type="PRINTS" id="PR00413">
    <property type="entry name" value="HADHALOGNASE"/>
</dbReference>
<name>A0A7R7EJB2_9FIRM</name>
<dbReference type="PANTHER" id="PTHR43434:SF1">
    <property type="entry name" value="PHOSPHOGLYCOLATE PHOSPHATASE"/>
    <property type="match status" value="1"/>
</dbReference>
<dbReference type="InterPro" id="IPR023214">
    <property type="entry name" value="HAD_sf"/>
</dbReference>
<dbReference type="Pfam" id="PF13419">
    <property type="entry name" value="HAD_2"/>
    <property type="match status" value="1"/>
</dbReference>
<keyword evidence="2" id="KW-1185">Reference proteome</keyword>
<dbReference type="NCBIfam" id="TIGR01509">
    <property type="entry name" value="HAD-SF-IA-v3"/>
    <property type="match status" value="1"/>
</dbReference>
<dbReference type="KEGG" id="ahb:bsdtb5_10260"/>
<dbReference type="InterPro" id="IPR023198">
    <property type="entry name" value="PGP-like_dom2"/>
</dbReference>
<dbReference type="SFLD" id="SFLDG01129">
    <property type="entry name" value="C1.5:_HAD__Beta-PGM__Phosphata"/>
    <property type="match status" value="1"/>
</dbReference>
<accession>A0A7R7EJB2</accession>
<dbReference type="SFLD" id="SFLDG01135">
    <property type="entry name" value="C1.5.6:_HAD__Beta-PGM__Phospha"/>
    <property type="match status" value="1"/>
</dbReference>
<reference evidence="1 2" key="1">
    <citation type="submission" date="2020-11" db="EMBL/GenBank/DDBJ databases">
        <title>Draft genome sequencing of a Lachnospiraceae strain isolated from anoxic soil subjected to BSD treatment.</title>
        <authorList>
            <person name="Uek A."/>
            <person name="Tonouchi A."/>
        </authorList>
    </citation>
    <scope>NUCLEOTIDE SEQUENCE [LARGE SCALE GENOMIC DNA]</scope>
    <source>
        <strain evidence="1 2">TB5</strain>
    </source>
</reference>